<dbReference type="GO" id="GO:0043139">
    <property type="term" value="F:5'-3' DNA helicase activity"/>
    <property type="evidence" value="ECO:0007669"/>
    <property type="project" value="TreeGrafter"/>
</dbReference>
<comment type="caution">
    <text evidence="8">The sequence shown here is derived from an EMBL/GenBank/DDBJ whole genome shotgun (WGS) entry which is preliminary data.</text>
</comment>
<comment type="similarity">
    <text evidence="1">Belongs to the DNA2/NAM7 helicase family.</text>
</comment>
<reference evidence="8" key="1">
    <citation type="journal article" date="2014" name="Front. Microbiol.">
        <title>High frequency of phylogenetically diverse reductive dehalogenase-homologous genes in deep subseafloor sedimentary metagenomes.</title>
        <authorList>
            <person name="Kawai M."/>
            <person name="Futagami T."/>
            <person name="Toyoda A."/>
            <person name="Takaki Y."/>
            <person name="Nishi S."/>
            <person name="Hori S."/>
            <person name="Arai W."/>
            <person name="Tsubouchi T."/>
            <person name="Morono Y."/>
            <person name="Uchiyama I."/>
            <person name="Ito T."/>
            <person name="Fujiyama A."/>
            <person name="Inagaki F."/>
            <person name="Takami H."/>
        </authorList>
    </citation>
    <scope>NUCLEOTIDE SEQUENCE</scope>
    <source>
        <strain evidence="8">Expedition CK06-06</strain>
    </source>
</reference>
<accession>X0Z1D6</accession>
<dbReference type="GO" id="GO:0005524">
    <property type="term" value="F:ATP binding"/>
    <property type="evidence" value="ECO:0007669"/>
    <property type="project" value="UniProtKB-KW"/>
</dbReference>
<evidence type="ECO:0000256" key="1">
    <source>
        <dbReference type="ARBA" id="ARBA00007913"/>
    </source>
</evidence>
<dbReference type="GO" id="GO:0016787">
    <property type="term" value="F:hydrolase activity"/>
    <property type="evidence" value="ECO:0007669"/>
    <property type="project" value="UniProtKB-KW"/>
</dbReference>
<evidence type="ECO:0000256" key="3">
    <source>
        <dbReference type="ARBA" id="ARBA00022801"/>
    </source>
</evidence>
<evidence type="ECO:0000256" key="2">
    <source>
        <dbReference type="ARBA" id="ARBA00022741"/>
    </source>
</evidence>
<dbReference type="InterPro" id="IPR027417">
    <property type="entry name" value="P-loop_NTPase"/>
</dbReference>
<name>X0Z1D6_9ZZZZ</name>
<evidence type="ECO:0000256" key="4">
    <source>
        <dbReference type="ARBA" id="ARBA00022806"/>
    </source>
</evidence>
<dbReference type="CDD" id="cd18808">
    <property type="entry name" value="SF1_C_Upf1"/>
    <property type="match status" value="1"/>
</dbReference>
<keyword evidence="4" id="KW-0347">Helicase</keyword>
<dbReference type="Pfam" id="PF13086">
    <property type="entry name" value="AAA_11"/>
    <property type="match status" value="1"/>
</dbReference>
<dbReference type="EMBL" id="BART01001131">
    <property type="protein sequence ID" value="GAG62905.1"/>
    <property type="molecule type" value="Genomic_DNA"/>
</dbReference>
<dbReference type="PANTHER" id="PTHR43788:SF8">
    <property type="entry name" value="DNA-BINDING PROTEIN SMUBP-2"/>
    <property type="match status" value="1"/>
</dbReference>
<proteinExistence type="inferred from homology"/>
<dbReference type="InterPro" id="IPR041679">
    <property type="entry name" value="DNA2/NAM7-like_C"/>
</dbReference>
<feature type="non-terminal residue" evidence="8">
    <location>
        <position position="1"/>
    </location>
</feature>
<keyword evidence="5" id="KW-0067">ATP-binding</keyword>
<feature type="domain" description="DNA2/NAM7 helicase-like C-terminal" evidence="7">
    <location>
        <begin position="91"/>
        <end position="258"/>
    </location>
</feature>
<dbReference type="SUPFAM" id="SSF52540">
    <property type="entry name" value="P-loop containing nucleoside triphosphate hydrolases"/>
    <property type="match status" value="1"/>
</dbReference>
<dbReference type="Pfam" id="PF13087">
    <property type="entry name" value="AAA_12"/>
    <property type="match status" value="1"/>
</dbReference>
<organism evidence="8">
    <name type="scientific">marine sediment metagenome</name>
    <dbReference type="NCBI Taxonomy" id="412755"/>
    <lineage>
        <taxon>unclassified sequences</taxon>
        <taxon>metagenomes</taxon>
        <taxon>ecological metagenomes</taxon>
    </lineage>
</organism>
<dbReference type="InterPro" id="IPR047187">
    <property type="entry name" value="SF1_C_Upf1"/>
</dbReference>
<evidence type="ECO:0000256" key="5">
    <source>
        <dbReference type="ARBA" id="ARBA00022840"/>
    </source>
</evidence>
<keyword evidence="3" id="KW-0378">Hydrolase</keyword>
<gene>
    <name evidence="8" type="ORF">S01H4_04275</name>
</gene>
<evidence type="ECO:0008006" key="9">
    <source>
        <dbReference type="Google" id="ProtNLM"/>
    </source>
</evidence>
<evidence type="ECO:0000259" key="6">
    <source>
        <dbReference type="Pfam" id="PF13086"/>
    </source>
</evidence>
<dbReference type="InterPro" id="IPR041677">
    <property type="entry name" value="DNA2/NAM7_AAA_11"/>
</dbReference>
<protein>
    <recommendedName>
        <fullName evidence="9">DNA2/NAM7 helicase-like C-terminal domain-containing protein</fullName>
    </recommendedName>
</protein>
<dbReference type="InterPro" id="IPR050534">
    <property type="entry name" value="Coronavir_polyprotein_1ab"/>
</dbReference>
<dbReference type="AlphaFoldDB" id="X0Z1D6"/>
<sequence>RAQVIVSTLAKTFTDPILMNLQFDVVAIDEASIAPLPMLFYVCSLAEEKVLIFGDPNQLAPIKLADTPATERWLKRDVFQEAEAVENRQDDPRTESLNNQYRMHDEIFRIVNRNFYGHLHNRKPESDQESYRYDKLIPRSEHRVVMIDTSNANACMSTEKMGTRAWSRYNLYHIQIIERILHDLIDGNYIEQKEIGIITPYRSQASFLREILIELELKDIDLGTVHSFQGIERQYVVFDLVEAPGGRRISGLVNDKHELYLGKVDPRTKR</sequence>
<dbReference type="Gene3D" id="3.40.50.300">
    <property type="entry name" value="P-loop containing nucleotide triphosphate hydrolases"/>
    <property type="match status" value="2"/>
</dbReference>
<evidence type="ECO:0000259" key="7">
    <source>
        <dbReference type="Pfam" id="PF13087"/>
    </source>
</evidence>
<dbReference type="PANTHER" id="PTHR43788">
    <property type="entry name" value="DNA2/NAM7 HELICASE FAMILY MEMBER"/>
    <property type="match status" value="1"/>
</dbReference>
<feature type="domain" description="DNA2/NAM7 helicase helicase" evidence="6">
    <location>
        <begin position="1"/>
        <end position="62"/>
    </location>
</feature>
<keyword evidence="2" id="KW-0547">Nucleotide-binding</keyword>
<evidence type="ECO:0000313" key="8">
    <source>
        <dbReference type="EMBL" id="GAG62905.1"/>
    </source>
</evidence>